<dbReference type="EMBL" id="BKCJ011162948">
    <property type="protein sequence ID" value="GFC96909.1"/>
    <property type="molecule type" value="Genomic_DNA"/>
</dbReference>
<gene>
    <name evidence="2" type="ORF">Tci_868879</name>
</gene>
<evidence type="ECO:0000313" key="2">
    <source>
        <dbReference type="EMBL" id="GFC96909.1"/>
    </source>
</evidence>
<feature type="region of interest" description="Disordered" evidence="1">
    <location>
        <begin position="1"/>
        <end position="25"/>
    </location>
</feature>
<sequence length="81" mass="8676">SDKNKEGLGYSVVPPPPAQVYSPPKKNMSWTGLLEFADDTITDYSRPSPAIESNSDDLQNKNPSIIETGASPSTILSKPAI</sequence>
<reference evidence="2" key="1">
    <citation type="journal article" date="2019" name="Sci. Rep.">
        <title>Draft genome of Tanacetum cinerariifolium, the natural source of mosquito coil.</title>
        <authorList>
            <person name="Yamashiro T."/>
            <person name="Shiraishi A."/>
            <person name="Satake H."/>
            <person name="Nakayama K."/>
        </authorList>
    </citation>
    <scope>NUCLEOTIDE SEQUENCE</scope>
</reference>
<protein>
    <submittedName>
        <fullName evidence="2">Uncharacterized protein</fullName>
    </submittedName>
</protein>
<accession>A0A699SHW7</accession>
<proteinExistence type="predicted"/>
<organism evidence="2">
    <name type="scientific">Tanacetum cinerariifolium</name>
    <name type="common">Dalmatian daisy</name>
    <name type="synonym">Chrysanthemum cinerariifolium</name>
    <dbReference type="NCBI Taxonomy" id="118510"/>
    <lineage>
        <taxon>Eukaryota</taxon>
        <taxon>Viridiplantae</taxon>
        <taxon>Streptophyta</taxon>
        <taxon>Embryophyta</taxon>
        <taxon>Tracheophyta</taxon>
        <taxon>Spermatophyta</taxon>
        <taxon>Magnoliopsida</taxon>
        <taxon>eudicotyledons</taxon>
        <taxon>Gunneridae</taxon>
        <taxon>Pentapetalae</taxon>
        <taxon>asterids</taxon>
        <taxon>campanulids</taxon>
        <taxon>Asterales</taxon>
        <taxon>Asteraceae</taxon>
        <taxon>Asteroideae</taxon>
        <taxon>Anthemideae</taxon>
        <taxon>Anthemidinae</taxon>
        <taxon>Tanacetum</taxon>
    </lineage>
</organism>
<evidence type="ECO:0000256" key="1">
    <source>
        <dbReference type="SAM" id="MobiDB-lite"/>
    </source>
</evidence>
<feature type="compositionally biased region" description="Polar residues" evidence="1">
    <location>
        <begin position="51"/>
        <end position="81"/>
    </location>
</feature>
<comment type="caution">
    <text evidence="2">The sequence shown here is derived from an EMBL/GenBank/DDBJ whole genome shotgun (WGS) entry which is preliminary data.</text>
</comment>
<name>A0A699SHW7_TANCI</name>
<feature type="region of interest" description="Disordered" evidence="1">
    <location>
        <begin position="44"/>
        <end position="81"/>
    </location>
</feature>
<dbReference type="AlphaFoldDB" id="A0A699SHW7"/>
<feature type="non-terminal residue" evidence="2">
    <location>
        <position position="81"/>
    </location>
</feature>
<feature type="non-terminal residue" evidence="2">
    <location>
        <position position="1"/>
    </location>
</feature>